<gene>
    <name evidence="1" type="ORF">MEDL_33845</name>
</gene>
<comment type="caution">
    <text evidence="1">The sequence shown here is derived from an EMBL/GenBank/DDBJ whole genome shotgun (WGS) entry which is preliminary data.</text>
</comment>
<sequence>MCTSDICSFGDIALETKPSIISYTTPKEHQAQISIAGRKFDDIKLKLVAEFNFGIKEFMFGCDILENGNACYTDFKSKTLNVNNPNGVLLHSIVLPQKPYDMVFVNDQALAVTTKDKILIVSLKTRSVAKTIEASSECHGISIFNGNLICSSAKEGLLSINLDNDVLTKLGIGSNTYDSYVAVNDGKIYCTNTTCPSIQCYNVDKTLAWEFKDHSLLGPRGIAVDKTGVVYVGNQEVEI</sequence>
<proteinExistence type="predicted"/>
<name>A0A8S3SI43_MYTED</name>
<dbReference type="Gene3D" id="2.120.10.30">
    <property type="entry name" value="TolB, C-terminal domain"/>
    <property type="match status" value="1"/>
</dbReference>
<organism evidence="1 2">
    <name type="scientific">Mytilus edulis</name>
    <name type="common">Blue mussel</name>
    <dbReference type="NCBI Taxonomy" id="6550"/>
    <lineage>
        <taxon>Eukaryota</taxon>
        <taxon>Metazoa</taxon>
        <taxon>Spiralia</taxon>
        <taxon>Lophotrochozoa</taxon>
        <taxon>Mollusca</taxon>
        <taxon>Bivalvia</taxon>
        <taxon>Autobranchia</taxon>
        <taxon>Pteriomorphia</taxon>
        <taxon>Mytilida</taxon>
        <taxon>Mytiloidea</taxon>
        <taxon>Mytilidae</taxon>
        <taxon>Mytilinae</taxon>
        <taxon>Mytilus</taxon>
    </lineage>
</organism>
<evidence type="ECO:0000313" key="2">
    <source>
        <dbReference type="Proteomes" id="UP000683360"/>
    </source>
</evidence>
<evidence type="ECO:0000313" key="1">
    <source>
        <dbReference type="EMBL" id="CAG2220366.1"/>
    </source>
</evidence>
<dbReference type="EMBL" id="CAJPWZ010001658">
    <property type="protein sequence ID" value="CAG2220366.1"/>
    <property type="molecule type" value="Genomic_DNA"/>
</dbReference>
<dbReference type="AlphaFoldDB" id="A0A8S3SI43"/>
<dbReference type="InterPro" id="IPR011042">
    <property type="entry name" value="6-blade_b-propeller_TolB-like"/>
</dbReference>
<keyword evidence="2" id="KW-1185">Reference proteome</keyword>
<protein>
    <submittedName>
        <fullName evidence="1">Uncharacterized protein</fullName>
    </submittedName>
</protein>
<accession>A0A8S3SI43</accession>
<dbReference type="Proteomes" id="UP000683360">
    <property type="component" value="Unassembled WGS sequence"/>
</dbReference>
<reference evidence="1" key="1">
    <citation type="submission" date="2021-03" db="EMBL/GenBank/DDBJ databases">
        <authorList>
            <person name="Bekaert M."/>
        </authorList>
    </citation>
    <scope>NUCLEOTIDE SEQUENCE</scope>
</reference>
<dbReference type="SUPFAM" id="SSF101898">
    <property type="entry name" value="NHL repeat"/>
    <property type="match status" value="1"/>
</dbReference>